<accession>A0A9N9ETI2</accession>
<proteinExistence type="predicted"/>
<dbReference type="Proteomes" id="UP000789759">
    <property type="component" value="Unassembled WGS sequence"/>
</dbReference>
<sequence length="142" mass="16862">MKIYMKSTVDYISKINLRKRISRQKAKEFLPNSPDFFAELTLAYRDMDYELTMFKDLCQFYEYICFLVEDNNTIIQYHLHVGEVVTVISENNSQNFAILKSIFSHQKSNQCFAFIIVDWFEITNQTKVGCPIYKLRIENEGQ</sequence>
<evidence type="ECO:0000313" key="2">
    <source>
        <dbReference type="Proteomes" id="UP000789759"/>
    </source>
</evidence>
<reference evidence="1" key="1">
    <citation type="submission" date="2021-06" db="EMBL/GenBank/DDBJ databases">
        <authorList>
            <person name="Kallberg Y."/>
            <person name="Tangrot J."/>
            <person name="Rosling A."/>
        </authorList>
    </citation>
    <scope>NUCLEOTIDE SEQUENCE</scope>
    <source>
        <strain evidence="1">FL966</strain>
    </source>
</reference>
<dbReference type="EMBL" id="CAJVQA010010184">
    <property type="protein sequence ID" value="CAG8694136.1"/>
    <property type="molecule type" value="Genomic_DNA"/>
</dbReference>
<comment type="caution">
    <text evidence="1">The sequence shown here is derived from an EMBL/GenBank/DDBJ whole genome shotgun (WGS) entry which is preliminary data.</text>
</comment>
<protein>
    <submittedName>
        <fullName evidence="1">9253_t:CDS:1</fullName>
    </submittedName>
</protein>
<name>A0A9N9ETI2_9GLOM</name>
<organism evidence="1 2">
    <name type="scientific">Cetraspora pellucida</name>
    <dbReference type="NCBI Taxonomy" id="1433469"/>
    <lineage>
        <taxon>Eukaryota</taxon>
        <taxon>Fungi</taxon>
        <taxon>Fungi incertae sedis</taxon>
        <taxon>Mucoromycota</taxon>
        <taxon>Glomeromycotina</taxon>
        <taxon>Glomeromycetes</taxon>
        <taxon>Diversisporales</taxon>
        <taxon>Gigasporaceae</taxon>
        <taxon>Cetraspora</taxon>
    </lineage>
</organism>
<evidence type="ECO:0000313" key="1">
    <source>
        <dbReference type="EMBL" id="CAG8694136.1"/>
    </source>
</evidence>
<gene>
    <name evidence="1" type="ORF">CPELLU_LOCUS11468</name>
</gene>
<dbReference type="OrthoDB" id="2350804at2759"/>
<dbReference type="AlphaFoldDB" id="A0A9N9ETI2"/>
<keyword evidence="2" id="KW-1185">Reference proteome</keyword>